<accession>A0A0P9EK45</accession>
<evidence type="ECO:0008006" key="10">
    <source>
        <dbReference type="Google" id="ProtNLM"/>
    </source>
</evidence>
<dbReference type="GeneID" id="28979582"/>
<comment type="similarity">
    <text evidence="2">Belongs to the membrane magnesium transporter (TC 1.A.67) family.</text>
</comment>
<evidence type="ECO:0000256" key="2">
    <source>
        <dbReference type="ARBA" id="ARBA00006109"/>
    </source>
</evidence>
<keyword evidence="7" id="KW-0732">Signal</keyword>
<organism evidence="8 9">
    <name type="scientific">Rhodotorula graminis (strain WP1)</name>
    <dbReference type="NCBI Taxonomy" id="578459"/>
    <lineage>
        <taxon>Eukaryota</taxon>
        <taxon>Fungi</taxon>
        <taxon>Dikarya</taxon>
        <taxon>Basidiomycota</taxon>
        <taxon>Pucciniomycotina</taxon>
        <taxon>Microbotryomycetes</taxon>
        <taxon>Sporidiobolales</taxon>
        <taxon>Sporidiobolaceae</taxon>
        <taxon>Rhodotorula</taxon>
    </lineage>
</organism>
<gene>
    <name evidence="8" type="ORF">RHOBADRAFT_66983</name>
</gene>
<feature type="signal peptide" evidence="7">
    <location>
        <begin position="1"/>
        <end position="20"/>
    </location>
</feature>
<dbReference type="EMBL" id="KQ474089">
    <property type="protein sequence ID" value="KPV72034.1"/>
    <property type="molecule type" value="Genomic_DNA"/>
</dbReference>
<dbReference type="OrthoDB" id="44756at2759"/>
<dbReference type="Proteomes" id="UP000053890">
    <property type="component" value="Unassembled WGS sequence"/>
</dbReference>
<evidence type="ECO:0000256" key="5">
    <source>
        <dbReference type="ARBA" id="ARBA00023136"/>
    </source>
</evidence>
<dbReference type="OMA" id="YSAFIAW"/>
<proteinExistence type="inferred from homology"/>
<evidence type="ECO:0000256" key="7">
    <source>
        <dbReference type="SAM" id="SignalP"/>
    </source>
</evidence>
<keyword evidence="4 6" id="KW-1133">Transmembrane helix</keyword>
<dbReference type="InterPro" id="IPR018937">
    <property type="entry name" value="MMgT"/>
</dbReference>
<name>A0A0P9EK45_RHOGW</name>
<dbReference type="AlphaFoldDB" id="A0A0P9EK45"/>
<feature type="transmembrane region" description="Helical" evidence="6">
    <location>
        <begin position="44"/>
        <end position="65"/>
    </location>
</feature>
<comment type="subcellular location">
    <subcellularLocation>
        <location evidence="1">Endomembrane system</location>
        <topology evidence="1">Multi-pass membrane protein</topology>
    </subcellularLocation>
</comment>
<keyword evidence="3 6" id="KW-0812">Transmembrane</keyword>
<keyword evidence="9" id="KW-1185">Reference proteome</keyword>
<reference evidence="8 9" key="1">
    <citation type="journal article" date="2015" name="Front. Microbiol.">
        <title>Genome sequence of the plant growth promoting endophytic yeast Rhodotorula graminis WP1.</title>
        <authorList>
            <person name="Firrincieli A."/>
            <person name="Otillar R."/>
            <person name="Salamov A."/>
            <person name="Schmutz J."/>
            <person name="Khan Z."/>
            <person name="Redman R.S."/>
            <person name="Fleck N.D."/>
            <person name="Lindquist E."/>
            <person name="Grigoriev I.V."/>
            <person name="Doty S.L."/>
        </authorList>
    </citation>
    <scope>NUCLEOTIDE SEQUENCE [LARGE SCALE GENOMIC DNA]</scope>
    <source>
        <strain evidence="8 9">WP1</strain>
    </source>
</reference>
<evidence type="ECO:0000256" key="6">
    <source>
        <dbReference type="SAM" id="Phobius"/>
    </source>
</evidence>
<sequence length="122" mass="12461">MLARLIIVLASAALLHSAYSAWLARTSAKALGIHLEPTLLGSHLPLAVTLEAFASFLLLTVGILLSAPPPKGVSFASEMASRSIDSTDSGVAFANLRHRGRILFGPSPAAGSSAVAGAGSKR</sequence>
<protein>
    <recommendedName>
        <fullName evidence="10">Membrane magnesium transporter</fullName>
    </recommendedName>
</protein>
<evidence type="ECO:0000256" key="1">
    <source>
        <dbReference type="ARBA" id="ARBA00004127"/>
    </source>
</evidence>
<evidence type="ECO:0000313" key="9">
    <source>
        <dbReference type="Proteomes" id="UP000053890"/>
    </source>
</evidence>
<evidence type="ECO:0000313" key="8">
    <source>
        <dbReference type="EMBL" id="KPV72034.1"/>
    </source>
</evidence>
<dbReference type="RefSeq" id="XP_018268083.1">
    <property type="nucleotide sequence ID" value="XM_018419136.1"/>
</dbReference>
<keyword evidence="5 6" id="KW-0472">Membrane</keyword>
<dbReference type="GO" id="GO:0012505">
    <property type="term" value="C:endomembrane system"/>
    <property type="evidence" value="ECO:0007669"/>
    <property type="project" value="UniProtKB-SubCell"/>
</dbReference>
<feature type="chain" id="PRO_5006156632" description="Membrane magnesium transporter" evidence="7">
    <location>
        <begin position="21"/>
        <end position="122"/>
    </location>
</feature>
<evidence type="ECO:0000256" key="3">
    <source>
        <dbReference type="ARBA" id="ARBA00022692"/>
    </source>
</evidence>
<dbReference type="STRING" id="578459.A0A0P9EK45"/>
<evidence type="ECO:0000256" key="4">
    <source>
        <dbReference type="ARBA" id="ARBA00022989"/>
    </source>
</evidence>
<dbReference type="Pfam" id="PF10270">
    <property type="entry name" value="MMgT"/>
    <property type="match status" value="1"/>
</dbReference>